<dbReference type="Proteomes" id="UP001140091">
    <property type="component" value="Unassembled WGS sequence"/>
</dbReference>
<evidence type="ECO:0000256" key="4">
    <source>
        <dbReference type="ARBA" id="ARBA00022927"/>
    </source>
</evidence>
<keyword evidence="4" id="KW-0653">Protein transport</keyword>
<dbReference type="PANTHER" id="PTHR38697:SF1">
    <property type="entry name" value="NUCLEAR PORE COMPLEX PROTEIN SIMILAR TO S. CEREVISIAE NUP2 (EUROFUNG)"/>
    <property type="match status" value="1"/>
</dbReference>
<feature type="region of interest" description="Disordered" evidence="8">
    <location>
        <begin position="39"/>
        <end position="75"/>
    </location>
</feature>
<dbReference type="CDD" id="cd13170">
    <property type="entry name" value="RanBD_NUP50"/>
    <property type="match status" value="1"/>
</dbReference>
<dbReference type="EMBL" id="JANBPK010001194">
    <property type="protein sequence ID" value="KAJ2925126.1"/>
    <property type="molecule type" value="Genomic_DNA"/>
</dbReference>
<keyword evidence="11" id="KW-1185">Reference proteome</keyword>
<dbReference type="AlphaFoldDB" id="A0A9W8IYA9"/>
<feature type="compositionally biased region" description="Low complexity" evidence="8">
    <location>
        <begin position="465"/>
        <end position="481"/>
    </location>
</feature>
<proteinExistence type="predicted"/>
<keyword evidence="6" id="KW-0906">Nuclear pore complex</keyword>
<feature type="compositionally biased region" description="Pro residues" evidence="8">
    <location>
        <begin position="231"/>
        <end position="247"/>
    </location>
</feature>
<dbReference type="OrthoDB" id="185618at2759"/>
<evidence type="ECO:0000256" key="6">
    <source>
        <dbReference type="ARBA" id="ARBA00023132"/>
    </source>
</evidence>
<dbReference type="PANTHER" id="PTHR38697">
    <property type="entry name" value="NUCLEAR PORE COMPLEX PROTEIN SIMILAR TO S. CEREVISIAE NUP2 (EUROFUNG)"/>
    <property type="match status" value="1"/>
</dbReference>
<dbReference type="InterPro" id="IPR015007">
    <property type="entry name" value="NUP2/50/61"/>
</dbReference>
<evidence type="ECO:0000256" key="1">
    <source>
        <dbReference type="ARBA" id="ARBA00004567"/>
    </source>
</evidence>
<organism evidence="10 11">
    <name type="scientific">Candolleomyces eurysporus</name>
    <dbReference type="NCBI Taxonomy" id="2828524"/>
    <lineage>
        <taxon>Eukaryota</taxon>
        <taxon>Fungi</taxon>
        <taxon>Dikarya</taxon>
        <taxon>Basidiomycota</taxon>
        <taxon>Agaricomycotina</taxon>
        <taxon>Agaricomycetes</taxon>
        <taxon>Agaricomycetidae</taxon>
        <taxon>Agaricales</taxon>
        <taxon>Agaricineae</taxon>
        <taxon>Psathyrellaceae</taxon>
        <taxon>Candolleomyces</taxon>
    </lineage>
</organism>
<sequence>MKRVAEKQLIKDDGDMDGDDGDDVGKGFKRADESVLATRKIRALPKRTQASAAGSSAPGMTWSAPAAGGGSADEPAPVSKFSGFAGFGGAAASKPFTFTPSTSTAASNAAPPSSSSLFGGSTLAAAPSTTAGASSTAKTFASFLGTASNGVETKPAASSSEEDKPAVEYYSSLRGLNVSFLKAINKYIEEDPFVDISELLERYKSLRTTVQKEFDSKKDSTSKATSNAAPAPAPPKTFTMPVPPPLNTPLTGGFKLPPASTSSDSSAPPAGGFVFKPTSAASTSPFTLPSSSETSSSPSPFSLGASKPSTTASSTSSFTFGAPPKDTTSSTTLSPFTFGTPAKETTSSSSTSGGFTFGASAKDTGSSSSSTSGGFSFGAPAKDTSSSSTSTGFSFGAPAKDTSSSTTSPFTFGAPPKPTASTSSTSLPFSLTPSSSGSSTPKSIFGDQAKSEVQEKPAAATSNIFGMPSSTSTSSPFGTFGKPPSSSGSLGNPVGFGFGAAGAASSGDAKPGFSFGSSSGGGFSFAPSQEKKKEDSATADEGTKKGEASAEDGAANPVAAVFGANPHDEEGEGEEDEESVHSIKSKAYRMKKADEKGGAGWVEIGYGILRLKKHKETDARRMLLRNSTTGKININFKLYSGLKPSQTKKAVTFVGHDNGTAQTYSIRVGTEEQAKELKEAIDREIAAIKAKE</sequence>
<gene>
    <name evidence="10" type="ORF">H1R20_g11950</name>
</gene>
<feature type="region of interest" description="Disordered" evidence="8">
    <location>
        <begin position="1"/>
        <end position="27"/>
    </location>
</feature>
<dbReference type="InterPro" id="IPR000156">
    <property type="entry name" value="Ran_bind_dom"/>
</dbReference>
<evidence type="ECO:0000313" key="11">
    <source>
        <dbReference type="Proteomes" id="UP001140091"/>
    </source>
</evidence>
<dbReference type="Gene3D" id="2.30.29.30">
    <property type="entry name" value="Pleckstrin-homology domain (PH domain)/Phosphotyrosine-binding domain (PTB)"/>
    <property type="match status" value="1"/>
</dbReference>
<evidence type="ECO:0000256" key="5">
    <source>
        <dbReference type="ARBA" id="ARBA00023010"/>
    </source>
</evidence>
<dbReference type="SMART" id="SM00160">
    <property type="entry name" value="RanBD"/>
    <property type="match status" value="1"/>
</dbReference>
<dbReference type="GO" id="GO:0015031">
    <property type="term" value="P:protein transport"/>
    <property type="evidence" value="ECO:0007669"/>
    <property type="project" value="UniProtKB-KW"/>
</dbReference>
<feature type="compositionally biased region" description="Low complexity" evidence="8">
    <location>
        <begin position="277"/>
        <end position="443"/>
    </location>
</feature>
<feature type="domain" description="RanBD1" evidence="9">
    <location>
        <begin position="554"/>
        <end position="690"/>
    </location>
</feature>
<comment type="caution">
    <text evidence="10">The sequence shown here is derived from an EMBL/GenBank/DDBJ whole genome shotgun (WGS) entry which is preliminary data.</text>
</comment>
<accession>A0A9W8IYA9</accession>
<feature type="non-terminal residue" evidence="10">
    <location>
        <position position="1"/>
    </location>
</feature>
<feature type="compositionally biased region" description="Acidic residues" evidence="8">
    <location>
        <begin position="569"/>
        <end position="578"/>
    </location>
</feature>
<keyword evidence="7" id="KW-0539">Nucleus</keyword>
<evidence type="ECO:0000256" key="3">
    <source>
        <dbReference type="ARBA" id="ARBA00022816"/>
    </source>
</evidence>
<evidence type="ECO:0000256" key="7">
    <source>
        <dbReference type="ARBA" id="ARBA00023242"/>
    </source>
</evidence>
<comment type="subcellular location">
    <subcellularLocation>
        <location evidence="1">Nucleus</location>
        <location evidence="1">Nuclear pore complex</location>
    </subcellularLocation>
</comment>
<dbReference type="PROSITE" id="PS50196">
    <property type="entry name" value="RANBD1"/>
    <property type="match status" value="1"/>
</dbReference>
<keyword evidence="2" id="KW-0813">Transport</keyword>
<dbReference type="GO" id="GO:0051028">
    <property type="term" value="P:mRNA transport"/>
    <property type="evidence" value="ECO:0007669"/>
    <property type="project" value="UniProtKB-KW"/>
</dbReference>
<evidence type="ECO:0000313" key="10">
    <source>
        <dbReference type="EMBL" id="KAJ2925126.1"/>
    </source>
</evidence>
<feature type="compositionally biased region" description="Basic and acidic residues" evidence="8">
    <location>
        <begin position="211"/>
        <end position="221"/>
    </location>
</feature>
<dbReference type="GO" id="GO:0005643">
    <property type="term" value="C:nuclear pore"/>
    <property type="evidence" value="ECO:0007669"/>
    <property type="project" value="UniProtKB-SubCell"/>
</dbReference>
<name>A0A9W8IYA9_9AGAR</name>
<keyword evidence="3" id="KW-0509">mRNA transport</keyword>
<reference evidence="10" key="1">
    <citation type="submission" date="2022-06" db="EMBL/GenBank/DDBJ databases">
        <title>Genome Sequence of Candolleomyces eurysporus.</title>
        <authorList>
            <person name="Buettner E."/>
        </authorList>
    </citation>
    <scope>NUCLEOTIDE SEQUENCE</scope>
    <source>
        <strain evidence="10">VTCC 930004</strain>
    </source>
</reference>
<feature type="compositionally biased region" description="Low complexity" evidence="8">
    <location>
        <begin position="257"/>
        <end position="270"/>
    </location>
</feature>
<dbReference type="InterPro" id="IPR011993">
    <property type="entry name" value="PH-like_dom_sf"/>
</dbReference>
<feature type="compositionally biased region" description="Basic and acidic residues" evidence="8">
    <location>
        <begin position="1"/>
        <end position="13"/>
    </location>
</feature>
<evidence type="ECO:0000256" key="8">
    <source>
        <dbReference type="SAM" id="MobiDB-lite"/>
    </source>
</evidence>
<feature type="compositionally biased region" description="Low complexity" evidence="8">
    <location>
        <begin position="501"/>
        <end position="517"/>
    </location>
</feature>
<dbReference type="Pfam" id="PF08911">
    <property type="entry name" value="NUP50"/>
    <property type="match status" value="1"/>
</dbReference>
<protein>
    <recommendedName>
        <fullName evidence="9">RanBD1 domain-containing protein</fullName>
    </recommendedName>
</protein>
<keyword evidence="5" id="KW-0811">Translocation</keyword>
<evidence type="ECO:0000256" key="2">
    <source>
        <dbReference type="ARBA" id="ARBA00022448"/>
    </source>
</evidence>
<evidence type="ECO:0000259" key="9">
    <source>
        <dbReference type="PROSITE" id="PS50196"/>
    </source>
</evidence>
<feature type="compositionally biased region" description="Basic and acidic residues" evidence="8">
    <location>
        <begin position="529"/>
        <end position="548"/>
    </location>
</feature>
<dbReference type="SUPFAM" id="SSF50729">
    <property type="entry name" value="PH domain-like"/>
    <property type="match status" value="1"/>
</dbReference>
<dbReference type="InterPro" id="IPR053074">
    <property type="entry name" value="NPC_Nucleoporin"/>
</dbReference>
<feature type="region of interest" description="Disordered" evidence="8">
    <location>
        <begin position="211"/>
        <end position="582"/>
    </location>
</feature>
<feature type="region of interest" description="Disordered" evidence="8">
    <location>
        <begin position="98"/>
        <end position="129"/>
    </location>
</feature>
<dbReference type="Pfam" id="PF00638">
    <property type="entry name" value="Ran_BP1"/>
    <property type="match status" value="1"/>
</dbReference>